<dbReference type="InterPro" id="IPR007380">
    <property type="entry name" value="DUF438"/>
</dbReference>
<name>A0A4R1QXQ8_9FIRM</name>
<evidence type="ECO:0008006" key="5">
    <source>
        <dbReference type="Google" id="ProtNLM"/>
    </source>
</evidence>
<dbReference type="AlphaFoldDB" id="A0A4R1QXQ8"/>
<dbReference type="Pfam" id="PF13596">
    <property type="entry name" value="PAS_10"/>
    <property type="match status" value="1"/>
</dbReference>
<feature type="domain" description="DUF438" evidence="2">
    <location>
        <begin position="15"/>
        <end position="80"/>
    </location>
</feature>
<dbReference type="EMBL" id="SLUO01000010">
    <property type="protein sequence ID" value="TCL56874.1"/>
    <property type="molecule type" value="Genomic_DNA"/>
</dbReference>
<protein>
    <recommendedName>
        <fullName evidence="5">PAC domain-containing protein</fullName>
    </recommendedName>
</protein>
<comment type="caution">
    <text evidence="3">The sequence shown here is derived from an EMBL/GenBank/DDBJ whole genome shotgun (WGS) entry which is preliminary data.</text>
</comment>
<dbReference type="PANTHER" id="PTHR39966">
    <property type="entry name" value="BLL2471 PROTEIN-RELATED"/>
    <property type="match status" value="1"/>
</dbReference>
<dbReference type="STRING" id="1469948.GCA_000732725_02816"/>
<dbReference type="PANTHER" id="PTHR39966:SF3">
    <property type="entry name" value="DUF438 DOMAIN-CONTAINING PROTEIN"/>
    <property type="match status" value="1"/>
</dbReference>
<dbReference type="GO" id="GO:0005886">
    <property type="term" value="C:plasma membrane"/>
    <property type="evidence" value="ECO:0007669"/>
    <property type="project" value="TreeGrafter"/>
</dbReference>
<evidence type="ECO:0000259" key="1">
    <source>
        <dbReference type="Pfam" id="PF01814"/>
    </source>
</evidence>
<dbReference type="InterPro" id="IPR012312">
    <property type="entry name" value="Hemerythrin-like"/>
</dbReference>
<dbReference type="Pfam" id="PF01814">
    <property type="entry name" value="Hemerythrin"/>
    <property type="match status" value="1"/>
</dbReference>
<reference evidence="3 4" key="1">
    <citation type="submission" date="2019-03" db="EMBL/GenBank/DDBJ databases">
        <title>Genomic Encyclopedia of Type Strains, Phase IV (KMG-IV): sequencing the most valuable type-strain genomes for metagenomic binning, comparative biology and taxonomic classification.</title>
        <authorList>
            <person name="Goeker M."/>
        </authorList>
    </citation>
    <scope>NUCLEOTIDE SEQUENCE [LARGE SCALE GENOMIC DNA]</scope>
    <source>
        <strain evidence="3 4">DSM 100556</strain>
    </source>
</reference>
<gene>
    <name evidence="3" type="ORF">EDD76_11046</name>
</gene>
<dbReference type="Gene3D" id="1.20.120.520">
    <property type="entry name" value="nmb1532 protein domain like"/>
    <property type="match status" value="1"/>
</dbReference>
<dbReference type="Gene3D" id="3.30.450.20">
    <property type="entry name" value="PAS domain"/>
    <property type="match status" value="1"/>
</dbReference>
<evidence type="ECO:0000313" key="4">
    <source>
        <dbReference type="Proteomes" id="UP000295718"/>
    </source>
</evidence>
<evidence type="ECO:0000313" key="3">
    <source>
        <dbReference type="EMBL" id="TCL56874.1"/>
    </source>
</evidence>
<dbReference type="InterPro" id="IPR035965">
    <property type="entry name" value="PAS-like_dom_sf"/>
</dbReference>
<accession>A0A4R1QXQ8</accession>
<dbReference type="Pfam" id="PF04282">
    <property type="entry name" value="DUF438"/>
    <property type="match status" value="1"/>
</dbReference>
<dbReference type="RefSeq" id="WP_031391481.1">
    <property type="nucleotide sequence ID" value="NZ_JPNB01000002.1"/>
</dbReference>
<dbReference type="SUPFAM" id="SSF55785">
    <property type="entry name" value="PYP-like sensor domain (PAS domain)"/>
    <property type="match status" value="1"/>
</dbReference>
<dbReference type="Proteomes" id="UP000295718">
    <property type="component" value="Unassembled WGS sequence"/>
</dbReference>
<keyword evidence="4" id="KW-1185">Reference proteome</keyword>
<feature type="domain" description="Hemerythrin-like" evidence="1">
    <location>
        <begin position="94"/>
        <end position="218"/>
    </location>
</feature>
<dbReference type="OrthoDB" id="9769774at2"/>
<organism evidence="3 4">
    <name type="scientific">Kineothrix alysoides</name>
    <dbReference type="NCBI Taxonomy" id="1469948"/>
    <lineage>
        <taxon>Bacteria</taxon>
        <taxon>Bacillati</taxon>
        <taxon>Bacillota</taxon>
        <taxon>Clostridia</taxon>
        <taxon>Lachnospirales</taxon>
        <taxon>Lachnospiraceae</taxon>
        <taxon>Kineothrix</taxon>
    </lineage>
</organism>
<proteinExistence type="predicted"/>
<evidence type="ECO:0000259" key="2">
    <source>
        <dbReference type="Pfam" id="PF04282"/>
    </source>
</evidence>
<sequence>MSAEINNREYRQQVLKELISELHDGKSVDEVKEKFAEVFGNVSAEEIAQAEQGLIAGGLPVTEVQRLCDVHASVFKGSIEDIHRIPVSSEVPGHPVDTLKRENRAIEKEIDEVRTQLALLPDPDAKDKVKAGLRRLIEIDRHYLKKENLFFPYMEQYGITAPPKVMWGVDDEIRAQLKAVSAKLDSEELSSLAAEIEAFLDKAGEMIFKEENIMLPMLLENLTQDEWKTVADESVELGYCLIDNVPVWTPVAGNAPEPLAQEPTAVSGTINLPTGVLKVEELSRMLDTLPIDITFVGKDDTVKYFSQGAERVFPRTKAIIGRKVSNCHPPASVHIVEKLVEDFKDGRKDYEDFWINMGEKFILIRYFAVRDEAGEYMGVLEVTQNIRPLQAIEGEKRLVSDEGRFNDEHTLFKKY</sequence>